<keyword evidence="3" id="KW-1185">Reference proteome</keyword>
<sequence>MASMNETTTTGLQPRKGRLQRFLPRPVPGTYSSPNSQAEGQGLQGFDKHNTLLSREMAENKERRLLDMKAATSKSKSGLKEQEAQQNQNIIESTVRSEPGTLISRAHNVTSFISESQLEAINDQTTSSSSAAAASYSGAIAVASSSSSRRSKPSAARNLSMLHLLPIIPINTSGESQETKEPPAVVRKLSNLGSLTWNVLPSIKTSVAASKGTFLQRDSVAAVISINHAANHHHQADGGEGDGGASGADDCLLSSSPQYSQLARTTETSTVGNSIINKAGSETPSSSGVIAGVSQPVRLHNLPSSSRYNAAAATALFNSSPGRNAGGPTRPTSRLTMQQPSPAGRSNSLLLLSSMSSCSELLAGDCTISDAGCSASRR</sequence>
<evidence type="ECO:0000313" key="3">
    <source>
        <dbReference type="Proteomes" id="UP000232323"/>
    </source>
</evidence>
<name>A0A250XMH9_9CHLO</name>
<feature type="region of interest" description="Disordered" evidence="1">
    <location>
        <begin position="317"/>
        <end position="347"/>
    </location>
</feature>
<feature type="compositionally biased region" description="Polar residues" evidence="1">
    <location>
        <begin position="1"/>
        <end position="12"/>
    </location>
</feature>
<gene>
    <name evidence="2" type="ORF">CEUSTIGMA_g11525.t1</name>
</gene>
<evidence type="ECO:0000313" key="2">
    <source>
        <dbReference type="EMBL" id="GAX84102.1"/>
    </source>
</evidence>
<evidence type="ECO:0000256" key="1">
    <source>
        <dbReference type="SAM" id="MobiDB-lite"/>
    </source>
</evidence>
<dbReference type="Proteomes" id="UP000232323">
    <property type="component" value="Unassembled WGS sequence"/>
</dbReference>
<organism evidence="2 3">
    <name type="scientific">Chlamydomonas eustigma</name>
    <dbReference type="NCBI Taxonomy" id="1157962"/>
    <lineage>
        <taxon>Eukaryota</taxon>
        <taxon>Viridiplantae</taxon>
        <taxon>Chlorophyta</taxon>
        <taxon>core chlorophytes</taxon>
        <taxon>Chlorophyceae</taxon>
        <taxon>CS clade</taxon>
        <taxon>Chlamydomonadales</taxon>
        <taxon>Chlamydomonadaceae</taxon>
        <taxon>Chlamydomonas</taxon>
    </lineage>
</organism>
<dbReference type="AlphaFoldDB" id="A0A250XMH9"/>
<dbReference type="EMBL" id="BEGY01000116">
    <property type="protein sequence ID" value="GAX84102.1"/>
    <property type="molecule type" value="Genomic_DNA"/>
</dbReference>
<feature type="compositionally biased region" description="Polar residues" evidence="1">
    <location>
        <begin position="30"/>
        <end position="39"/>
    </location>
</feature>
<protein>
    <submittedName>
        <fullName evidence="2">Uncharacterized protein</fullName>
    </submittedName>
</protein>
<proteinExistence type="predicted"/>
<accession>A0A250XMH9</accession>
<feature type="compositionally biased region" description="Polar residues" evidence="1">
    <location>
        <begin position="330"/>
        <end position="345"/>
    </location>
</feature>
<comment type="caution">
    <text evidence="2">The sequence shown here is derived from an EMBL/GenBank/DDBJ whole genome shotgun (WGS) entry which is preliminary data.</text>
</comment>
<feature type="region of interest" description="Disordered" evidence="1">
    <location>
        <begin position="1"/>
        <end position="51"/>
    </location>
</feature>
<reference evidence="2 3" key="1">
    <citation type="submission" date="2017-08" db="EMBL/GenBank/DDBJ databases">
        <title>Acidophilic green algal genome provides insights into adaptation to an acidic environment.</title>
        <authorList>
            <person name="Hirooka S."/>
            <person name="Hirose Y."/>
            <person name="Kanesaki Y."/>
            <person name="Higuchi S."/>
            <person name="Fujiwara T."/>
            <person name="Onuma R."/>
            <person name="Era A."/>
            <person name="Ohbayashi R."/>
            <person name="Uzuka A."/>
            <person name="Nozaki H."/>
            <person name="Yoshikawa H."/>
            <person name="Miyagishima S.Y."/>
        </authorList>
    </citation>
    <scope>NUCLEOTIDE SEQUENCE [LARGE SCALE GENOMIC DNA]</scope>
    <source>
        <strain evidence="2 3">NIES-2499</strain>
    </source>
</reference>